<organism evidence="2 3">
    <name type="scientific">Phytophthora citrophthora</name>
    <dbReference type="NCBI Taxonomy" id="4793"/>
    <lineage>
        <taxon>Eukaryota</taxon>
        <taxon>Sar</taxon>
        <taxon>Stramenopiles</taxon>
        <taxon>Oomycota</taxon>
        <taxon>Peronosporomycetes</taxon>
        <taxon>Peronosporales</taxon>
        <taxon>Peronosporaceae</taxon>
        <taxon>Phytophthora</taxon>
    </lineage>
</organism>
<reference evidence="2" key="1">
    <citation type="submission" date="2023-08" db="EMBL/GenBank/DDBJ databases">
        <title>Reference Genome Resource for the Citrus Pathogen Phytophthora citrophthora.</title>
        <authorList>
            <person name="Moller H."/>
            <person name="Coetzee B."/>
            <person name="Rose L.J."/>
            <person name="Van Niekerk J.M."/>
        </authorList>
    </citation>
    <scope>NUCLEOTIDE SEQUENCE</scope>
    <source>
        <strain evidence="2">STE-U-9442</strain>
    </source>
</reference>
<comment type="caution">
    <text evidence="2">The sequence shown here is derived from an EMBL/GenBank/DDBJ whole genome shotgun (WGS) entry which is preliminary data.</text>
</comment>
<dbReference type="AlphaFoldDB" id="A0AAD9FYG9"/>
<evidence type="ECO:0000256" key="1">
    <source>
        <dbReference type="SAM" id="MobiDB-lite"/>
    </source>
</evidence>
<name>A0AAD9FYG9_9STRA</name>
<evidence type="ECO:0000313" key="2">
    <source>
        <dbReference type="EMBL" id="KAK1928559.1"/>
    </source>
</evidence>
<feature type="region of interest" description="Disordered" evidence="1">
    <location>
        <begin position="1"/>
        <end position="31"/>
    </location>
</feature>
<proteinExistence type="predicted"/>
<evidence type="ECO:0000313" key="3">
    <source>
        <dbReference type="Proteomes" id="UP001259832"/>
    </source>
</evidence>
<protein>
    <submittedName>
        <fullName evidence="2">Uncharacterized protein</fullName>
    </submittedName>
</protein>
<gene>
    <name evidence="2" type="ORF">P3T76_015955</name>
</gene>
<dbReference type="EMBL" id="JASMQC010000062">
    <property type="protein sequence ID" value="KAK1928559.1"/>
    <property type="molecule type" value="Genomic_DNA"/>
</dbReference>
<keyword evidence="3" id="KW-1185">Reference proteome</keyword>
<accession>A0AAD9FYG9</accession>
<dbReference type="Proteomes" id="UP001259832">
    <property type="component" value="Unassembled WGS sequence"/>
</dbReference>
<sequence>MTPHPPLARAGVTLTSRASRHRQTPPPQRPLGLNALMLKVVEEMLQDMDLEVHVSPTPAATGVTVTAKPKRWSPHPRAVAAAAIARLVTC</sequence>